<organism evidence="1 2">
    <name type="scientific">Aquamicrobium defluvii</name>
    <dbReference type="NCBI Taxonomy" id="69279"/>
    <lineage>
        <taxon>Bacteria</taxon>
        <taxon>Pseudomonadati</taxon>
        <taxon>Pseudomonadota</taxon>
        <taxon>Alphaproteobacteria</taxon>
        <taxon>Hyphomicrobiales</taxon>
        <taxon>Phyllobacteriaceae</taxon>
        <taxon>Aquamicrobium</taxon>
    </lineage>
</organism>
<protein>
    <submittedName>
        <fullName evidence="1">Uncharacterized protein</fullName>
    </submittedName>
</protein>
<dbReference type="eggNOG" id="ENOG502ZYNG">
    <property type="taxonomic scope" value="Bacteria"/>
</dbReference>
<proteinExistence type="predicted"/>
<dbReference type="RefSeq" id="WP_051520631.1">
    <property type="nucleotide sequence ID" value="NZ_KK073892.1"/>
</dbReference>
<comment type="caution">
    <text evidence="1">The sequence shown here is derived from an EMBL/GenBank/DDBJ whole genome shotgun (WGS) entry which is preliminary data.</text>
</comment>
<evidence type="ECO:0000313" key="2">
    <source>
        <dbReference type="Proteomes" id="UP000019849"/>
    </source>
</evidence>
<dbReference type="AlphaFoldDB" id="A0A011V903"/>
<dbReference type="Proteomes" id="UP000019849">
    <property type="component" value="Unassembled WGS sequence"/>
</dbReference>
<dbReference type="PATRIC" id="fig|69279.3.peg.2950"/>
<dbReference type="STRING" id="69279.BG36_09280"/>
<dbReference type="HOGENOM" id="CLU_938910_0_0_5"/>
<evidence type="ECO:0000313" key="1">
    <source>
        <dbReference type="EMBL" id="EXL04890.1"/>
    </source>
</evidence>
<gene>
    <name evidence="1" type="ORF">BG36_09280</name>
</gene>
<name>A0A011V903_9HYPH</name>
<reference evidence="1 2" key="1">
    <citation type="submission" date="2014-02" db="EMBL/GenBank/DDBJ databases">
        <title>Aquamicrobium defluvii Genome sequencing.</title>
        <authorList>
            <person name="Wang X."/>
        </authorList>
    </citation>
    <scope>NUCLEOTIDE SEQUENCE [LARGE SCALE GENOMIC DNA]</scope>
    <source>
        <strain evidence="1 2">W13Z1</strain>
    </source>
</reference>
<accession>A0A011V903</accession>
<dbReference type="EMBL" id="JENY01000020">
    <property type="protein sequence ID" value="EXL04890.1"/>
    <property type="molecule type" value="Genomic_DNA"/>
</dbReference>
<sequence length="296" mass="32716">MTCLQTKITTYPALPIVDISPLEKLILFKVLDCAEIDGGLELYTDTGPMNPIVVSRRKLMEALDTSDQAKESLLKRFVRERVLSILPAEDPDPESVVFIDLSEFPWQFVVQDIITRSSTARELVVIQWISDPSQRPDTFGASVSLITENGVFYATSEDLLADFRKRDQALASGTPNGDGAPRPHIDSVVVPPDNPNNTVDALMMAERFVAGFEDDEAQEGITDILAGLRAAIRRERLRPVLLDALKELRSAAIGFRDDGYRRAPHLSVGNEAVNMLSAFLLTAERIIAEAEGQIHD</sequence>